<protein>
    <submittedName>
        <fullName evidence="1">L-ascorbate oxidase</fullName>
    </submittedName>
</protein>
<dbReference type="EMBL" id="CM045771">
    <property type="protein sequence ID" value="KAI7989985.1"/>
    <property type="molecule type" value="Genomic_DNA"/>
</dbReference>
<gene>
    <name evidence="1" type="ORF">LOK49_LG13G01685</name>
</gene>
<sequence length="164" mass="18716">MGHQQHLFSPTCHALLGFDKIQSKQRFRSQTPPSPPAANFPSNYDVMKQAQNPNSTYGSGVYMLSFNTTVDIILQNASALAVNTSEIHPWHLHGHDFWVLGYGEGKFSNENDEKSFNLKNPPYRNTAVVFPFGWTALRCPTAWEDTKRGLNLWVYREDVLEQQE</sequence>
<evidence type="ECO:0000313" key="2">
    <source>
        <dbReference type="Proteomes" id="UP001060215"/>
    </source>
</evidence>
<accession>A0ACC0FMP0</accession>
<keyword evidence="2" id="KW-1185">Reference proteome</keyword>
<name>A0ACC0FMP0_9ERIC</name>
<comment type="caution">
    <text evidence="1">The sequence shown here is derived from an EMBL/GenBank/DDBJ whole genome shotgun (WGS) entry which is preliminary data.</text>
</comment>
<reference evidence="1 2" key="1">
    <citation type="journal article" date="2022" name="Plant J.">
        <title>Chromosome-level genome of Camellia lanceoleosa provides a valuable resource for understanding genome evolution and self-incompatibility.</title>
        <authorList>
            <person name="Gong W."/>
            <person name="Xiao S."/>
            <person name="Wang L."/>
            <person name="Liao Z."/>
            <person name="Chang Y."/>
            <person name="Mo W."/>
            <person name="Hu G."/>
            <person name="Li W."/>
            <person name="Zhao G."/>
            <person name="Zhu H."/>
            <person name="Hu X."/>
            <person name="Ji K."/>
            <person name="Xiang X."/>
            <person name="Song Q."/>
            <person name="Yuan D."/>
            <person name="Jin S."/>
            <person name="Zhang L."/>
        </authorList>
    </citation>
    <scope>NUCLEOTIDE SEQUENCE [LARGE SCALE GENOMIC DNA]</scope>
    <source>
        <strain evidence="1">SQ_2022a</strain>
    </source>
</reference>
<evidence type="ECO:0000313" key="1">
    <source>
        <dbReference type="EMBL" id="KAI7989985.1"/>
    </source>
</evidence>
<dbReference type="Proteomes" id="UP001060215">
    <property type="component" value="Chromosome 14"/>
</dbReference>
<organism evidence="1 2">
    <name type="scientific">Camellia lanceoleosa</name>
    <dbReference type="NCBI Taxonomy" id="1840588"/>
    <lineage>
        <taxon>Eukaryota</taxon>
        <taxon>Viridiplantae</taxon>
        <taxon>Streptophyta</taxon>
        <taxon>Embryophyta</taxon>
        <taxon>Tracheophyta</taxon>
        <taxon>Spermatophyta</taxon>
        <taxon>Magnoliopsida</taxon>
        <taxon>eudicotyledons</taxon>
        <taxon>Gunneridae</taxon>
        <taxon>Pentapetalae</taxon>
        <taxon>asterids</taxon>
        <taxon>Ericales</taxon>
        <taxon>Theaceae</taxon>
        <taxon>Camellia</taxon>
    </lineage>
</organism>
<proteinExistence type="predicted"/>